<sequence length="162" mass="17939">MEKKQMKKKHRFNLFDVLIIVLVIAVAAAVFWFFNRDKGGTILAAGTKVTYQLEITNVPQEVAYSPRIGDYVKEGVRKVRLGKIVGVDVQPYEKLTRNLIDDTINLTPVPDRYTVVITCEADGKLSGGRVSVNGHVFGVGSEIALQSKNFAGTSYCITMKTK</sequence>
<accession>A0A926HSU1</accession>
<reference evidence="2" key="1">
    <citation type="submission" date="2020-08" db="EMBL/GenBank/DDBJ databases">
        <title>Genome public.</title>
        <authorList>
            <person name="Liu C."/>
            <person name="Sun Q."/>
        </authorList>
    </citation>
    <scope>NUCLEOTIDE SEQUENCE</scope>
    <source>
        <strain evidence="2">BX7</strain>
    </source>
</reference>
<comment type="caution">
    <text evidence="2">The sequence shown here is derived from an EMBL/GenBank/DDBJ whole genome shotgun (WGS) entry which is preliminary data.</text>
</comment>
<feature type="transmembrane region" description="Helical" evidence="1">
    <location>
        <begin position="12"/>
        <end position="34"/>
    </location>
</feature>
<evidence type="ECO:0000313" key="3">
    <source>
        <dbReference type="Proteomes" id="UP000620366"/>
    </source>
</evidence>
<dbReference type="AlphaFoldDB" id="A0A926HSU1"/>
<name>A0A926HSU1_9FIRM</name>
<organism evidence="2 3">
    <name type="scientific">Feifania hominis</name>
    <dbReference type="NCBI Taxonomy" id="2763660"/>
    <lineage>
        <taxon>Bacteria</taxon>
        <taxon>Bacillati</taxon>
        <taxon>Bacillota</taxon>
        <taxon>Clostridia</taxon>
        <taxon>Eubacteriales</taxon>
        <taxon>Feifaniaceae</taxon>
        <taxon>Feifania</taxon>
    </lineage>
</organism>
<proteinExistence type="predicted"/>
<keyword evidence="1" id="KW-0472">Membrane</keyword>
<keyword evidence="3" id="KW-1185">Reference proteome</keyword>
<dbReference type="RefSeq" id="WP_249298811.1">
    <property type="nucleotide sequence ID" value="NZ_JACRSP010000001.1"/>
</dbReference>
<keyword evidence="1" id="KW-1133">Transmembrane helix</keyword>
<protein>
    <submittedName>
        <fullName evidence="2">DUF4330 family protein</fullName>
    </submittedName>
</protein>
<evidence type="ECO:0000313" key="2">
    <source>
        <dbReference type="EMBL" id="MBC8535174.1"/>
    </source>
</evidence>
<dbReference type="Pfam" id="PF14221">
    <property type="entry name" value="DUF4330"/>
    <property type="match status" value="1"/>
</dbReference>
<evidence type="ECO:0000256" key="1">
    <source>
        <dbReference type="SAM" id="Phobius"/>
    </source>
</evidence>
<dbReference type="InterPro" id="IPR025480">
    <property type="entry name" value="DUF4330"/>
</dbReference>
<dbReference type="EMBL" id="JACRSP010000001">
    <property type="protein sequence ID" value="MBC8535174.1"/>
    <property type="molecule type" value="Genomic_DNA"/>
</dbReference>
<keyword evidence="1" id="KW-0812">Transmembrane</keyword>
<dbReference type="Proteomes" id="UP000620366">
    <property type="component" value="Unassembled WGS sequence"/>
</dbReference>
<gene>
    <name evidence="2" type="ORF">H8695_00485</name>
</gene>